<dbReference type="SUPFAM" id="SSF53254">
    <property type="entry name" value="Phosphoglycerate mutase-like"/>
    <property type="match status" value="1"/>
</dbReference>
<sequence>MSDLHCPATVLVARHGEAEYENDLVSDDGGSLTTAGRAQSLELADSLADRNVALVYSSPMARAVQTAEIVAGRLGCAVRVREAFAEVSVGDHEGEAEPSDPLAPVLERWRAGDLAATVPGSTSGTELIARMRAGLEEIADLHRGETVLVISHGQVMGVVLPYLVANLADDHGFGRALPSCCPVELSIDADGWCCTGWPEDEQ</sequence>
<dbReference type="Gene3D" id="3.40.50.1240">
    <property type="entry name" value="Phosphoglycerate mutase-like"/>
    <property type="match status" value="1"/>
</dbReference>
<dbReference type="PANTHER" id="PTHR48100">
    <property type="entry name" value="BROAD-SPECIFICITY PHOSPHATASE YOR283W-RELATED"/>
    <property type="match status" value="1"/>
</dbReference>
<feature type="binding site" evidence="1">
    <location>
        <position position="62"/>
    </location>
    <ligand>
        <name>substrate</name>
    </ligand>
</feature>
<dbReference type="InterPro" id="IPR050275">
    <property type="entry name" value="PGM_Phosphatase"/>
</dbReference>
<evidence type="ECO:0000256" key="1">
    <source>
        <dbReference type="PIRSR" id="PIRSR613078-2"/>
    </source>
</evidence>
<dbReference type="AlphaFoldDB" id="A0A6J4L7S2"/>
<dbReference type="Pfam" id="PF00300">
    <property type="entry name" value="His_Phos_1"/>
    <property type="match status" value="1"/>
</dbReference>
<organism evidence="2">
    <name type="scientific">uncultured Nocardioidaceae bacterium</name>
    <dbReference type="NCBI Taxonomy" id="253824"/>
    <lineage>
        <taxon>Bacteria</taxon>
        <taxon>Bacillati</taxon>
        <taxon>Actinomycetota</taxon>
        <taxon>Actinomycetes</taxon>
        <taxon>Propionibacteriales</taxon>
        <taxon>Nocardioidaceae</taxon>
        <taxon>environmental samples</taxon>
    </lineage>
</organism>
<dbReference type="InterPro" id="IPR029033">
    <property type="entry name" value="His_PPase_superfam"/>
</dbReference>
<dbReference type="PANTHER" id="PTHR48100:SF1">
    <property type="entry name" value="HISTIDINE PHOSPHATASE FAMILY PROTEIN-RELATED"/>
    <property type="match status" value="1"/>
</dbReference>
<protein>
    <recommendedName>
        <fullName evidence="3">Phosphoglycerate mutase</fullName>
    </recommendedName>
</protein>
<dbReference type="InterPro" id="IPR013078">
    <property type="entry name" value="His_Pase_superF_clade-1"/>
</dbReference>
<gene>
    <name evidence="2" type="ORF">AVDCRST_MAG46-989</name>
</gene>
<name>A0A6J4L7S2_9ACTN</name>
<dbReference type="SMART" id="SM00855">
    <property type="entry name" value="PGAM"/>
    <property type="match status" value="1"/>
</dbReference>
<dbReference type="GO" id="GO:0016791">
    <property type="term" value="F:phosphatase activity"/>
    <property type="evidence" value="ECO:0007669"/>
    <property type="project" value="TreeGrafter"/>
</dbReference>
<accession>A0A6J4L7S2</accession>
<proteinExistence type="predicted"/>
<evidence type="ECO:0008006" key="3">
    <source>
        <dbReference type="Google" id="ProtNLM"/>
    </source>
</evidence>
<dbReference type="EMBL" id="CADCUD010000065">
    <property type="protein sequence ID" value="CAA9323589.1"/>
    <property type="molecule type" value="Genomic_DNA"/>
</dbReference>
<evidence type="ECO:0000313" key="2">
    <source>
        <dbReference type="EMBL" id="CAA9323589.1"/>
    </source>
</evidence>
<dbReference type="GO" id="GO:0005737">
    <property type="term" value="C:cytoplasm"/>
    <property type="evidence" value="ECO:0007669"/>
    <property type="project" value="TreeGrafter"/>
</dbReference>
<reference evidence="2" key="1">
    <citation type="submission" date="2020-02" db="EMBL/GenBank/DDBJ databases">
        <authorList>
            <person name="Meier V. D."/>
        </authorList>
    </citation>
    <scope>NUCLEOTIDE SEQUENCE</scope>
    <source>
        <strain evidence="2">AVDCRST_MAG46</strain>
    </source>
</reference>
<dbReference type="CDD" id="cd07067">
    <property type="entry name" value="HP_PGM_like"/>
    <property type="match status" value="1"/>
</dbReference>